<feature type="transmembrane region" description="Helical" evidence="2">
    <location>
        <begin position="406"/>
        <end position="426"/>
    </location>
</feature>
<proteinExistence type="predicted"/>
<evidence type="ECO:0000313" key="3">
    <source>
        <dbReference type="EMBL" id="EWS75665.1"/>
    </source>
</evidence>
<keyword evidence="2" id="KW-0812">Transmembrane</keyword>
<feature type="transmembrane region" description="Helical" evidence="2">
    <location>
        <begin position="273"/>
        <end position="290"/>
    </location>
</feature>
<accession>W7X8G5</accession>
<feature type="transmembrane region" description="Helical" evidence="2">
    <location>
        <begin position="310"/>
        <end position="332"/>
    </location>
</feature>
<reference evidence="4" key="1">
    <citation type="journal article" date="2006" name="PLoS Biol.">
        <title>Macronuclear genome sequence of the ciliate Tetrahymena thermophila, a model eukaryote.</title>
        <authorList>
            <person name="Eisen J.A."/>
            <person name="Coyne R.S."/>
            <person name="Wu M."/>
            <person name="Wu D."/>
            <person name="Thiagarajan M."/>
            <person name="Wortman J.R."/>
            <person name="Badger J.H."/>
            <person name="Ren Q."/>
            <person name="Amedeo P."/>
            <person name="Jones K.M."/>
            <person name="Tallon L.J."/>
            <person name="Delcher A.L."/>
            <person name="Salzberg S.L."/>
            <person name="Silva J.C."/>
            <person name="Haas B.J."/>
            <person name="Majoros W.H."/>
            <person name="Farzad M."/>
            <person name="Carlton J.M."/>
            <person name="Smith R.K. Jr."/>
            <person name="Garg J."/>
            <person name="Pearlman R.E."/>
            <person name="Karrer K.M."/>
            <person name="Sun L."/>
            <person name="Manning G."/>
            <person name="Elde N.C."/>
            <person name="Turkewitz A.P."/>
            <person name="Asai D.J."/>
            <person name="Wilkes D.E."/>
            <person name="Wang Y."/>
            <person name="Cai H."/>
            <person name="Collins K."/>
            <person name="Stewart B.A."/>
            <person name="Lee S.R."/>
            <person name="Wilamowska K."/>
            <person name="Weinberg Z."/>
            <person name="Ruzzo W.L."/>
            <person name="Wloga D."/>
            <person name="Gaertig J."/>
            <person name="Frankel J."/>
            <person name="Tsao C.-C."/>
            <person name="Gorovsky M.A."/>
            <person name="Keeling P.J."/>
            <person name="Waller R.F."/>
            <person name="Patron N.J."/>
            <person name="Cherry J.M."/>
            <person name="Stover N.A."/>
            <person name="Krieger C.J."/>
            <person name="del Toro C."/>
            <person name="Ryder H.F."/>
            <person name="Williamson S.C."/>
            <person name="Barbeau R.A."/>
            <person name="Hamilton E.P."/>
            <person name="Orias E."/>
        </authorList>
    </citation>
    <scope>NUCLEOTIDE SEQUENCE [LARGE SCALE GENOMIC DNA]</scope>
    <source>
        <strain evidence="4">SB210</strain>
    </source>
</reference>
<dbReference type="KEGG" id="tet:TTHERM_000145529"/>
<name>W7X8G5_TETTS</name>
<feature type="transmembrane region" description="Helical" evidence="2">
    <location>
        <begin position="83"/>
        <end position="105"/>
    </location>
</feature>
<gene>
    <name evidence="3" type="ORF">TTHERM_000145529</name>
</gene>
<keyword evidence="4" id="KW-1185">Reference proteome</keyword>
<dbReference type="GeneID" id="24437506"/>
<evidence type="ECO:0000313" key="4">
    <source>
        <dbReference type="Proteomes" id="UP000009168"/>
    </source>
</evidence>
<dbReference type="Proteomes" id="UP000009168">
    <property type="component" value="Unassembled WGS sequence"/>
</dbReference>
<feature type="transmembrane region" description="Helical" evidence="2">
    <location>
        <begin position="143"/>
        <end position="164"/>
    </location>
</feature>
<protein>
    <submittedName>
        <fullName evidence="3">E1-E2 ATPase family protein</fullName>
    </submittedName>
</protein>
<feature type="transmembrane region" description="Helical" evidence="2">
    <location>
        <begin position="58"/>
        <end position="76"/>
    </location>
</feature>
<organism evidence="3 4">
    <name type="scientific">Tetrahymena thermophila (strain SB210)</name>
    <dbReference type="NCBI Taxonomy" id="312017"/>
    <lineage>
        <taxon>Eukaryota</taxon>
        <taxon>Sar</taxon>
        <taxon>Alveolata</taxon>
        <taxon>Ciliophora</taxon>
        <taxon>Intramacronucleata</taxon>
        <taxon>Oligohymenophorea</taxon>
        <taxon>Hymenostomatida</taxon>
        <taxon>Tetrahymenina</taxon>
        <taxon>Tetrahymenidae</taxon>
        <taxon>Tetrahymena</taxon>
    </lineage>
</organism>
<feature type="transmembrane region" description="Helical" evidence="2">
    <location>
        <begin position="176"/>
        <end position="195"/>
    </location>
</feature>
<keyword evidence="2" id="KW-1133">Transmembrane helix</keyword>
<feature type="transmembrane region" description="Helical" evidence="2">
    <location>
        <begin position="20"/>
        <end position="38"/>
    </location>
</feature>
<evidence type="ECO:0000256" key="1">
    <source>
        <dbReference type="SAM" id="MobiDB-lite"/>
    </source>
</evidence>
<feature type="transmembrane region" description="Helical" evidence="2">
    <location>
        <begin position="344"/>
        <end position="365"/>
    </location>
</feature>
<dbReference type="AlphaFoldDB" id="W7X8G5"/>
<feature type="transmembrane region" description="Helical" evidence="2">
    <location>
        <begin position="111"/>
        <end position="131"/>
    </location>
</feature>
<evidence type="ECO:0000256" key="2">
    <source>
        <dbReference type="SAM" id="Phobius"/>
    </source>
</evidence>
<feature type="transmembrane region" description="Helical" evidence="2">
    <location>
        <begin position="438"/>
        <end position="457"/>
    </location>
</feature>
<sequence>MEALEFQSSAKDSILKLKIYRLLVGFFVGISLSCSHQILNWLLSLISSNSEGNSIQNLVYYLLEAFFFVSAAPLAIMSDNVLIISACLLVQLMFYIIVIAALQFFASNIFLQYFITIFFALSRSILFGRLLVMMKNWYSNKKLVLCVGLTYFLNEFFSILTVYWDQGIANQEINDVKDRIMFICLLLSTILGLIIQGKPSIMGLSIVNEDDEGQQDQSEANQEQKKEKHQNQQGGIIQNVWGLNQSFVKKVYEDDNDAPKINFFKQLPQLKHLLFFFISSICLKLFDWYTRNQLLGSLQPFIDQQDFSKYIFYLGMFGLGGIGGIVALGIILDVRNQEFTLRMAICSAIGLSISYISSLLYYYGIIPQLAYEILVGAFEFSFYCTYQVGVPIVLVFDLLRYGDFSYLIIPIFSALDRIVNALFNIFNKEPQNWTDSSTVVQPLCISLMFLSLMIQYLKDRQRSSKNFQEQLDEDDEDEVQGKNTNNLLSEILEDRKGDGDQSNLNRSTSKNLTKNNFKIQISSDDALSQDIHEHQFKNSLEQDTKFVIEKRNVSLKDNISSDFE</sequence>
<feature type="transmembrane region" description="Helical" evidence="2">
    <location>
        <begin position="380"/>
        <end position="399"/>
    </location>
</feature>
<dbReference type="EMBL" id="GG662793">
    <property type="protein sequence ID" value="EWS75665.1"/>
    <property type="molecule type" value="Genomic_DNA"/>
</dbReference>
<keyword evidence="2" id="KW-0472">Membrane</keyword>
<dbReference type="InParanoid" id="W7X8G5"/>
<dbReference type="RefSeq" id="XP_012651811.1">
    <property type="nucleotide sequence ID" value="XM_012796357.1"/>
</dbReference>
<feature type="region of interest" description="Disordered" evidence="1">
    <location>
        <begin position="213"/>
        <end position="232"/>
    </location>
</feature>